<dbReference type="Proteomes" id="UP000251197">
    <property type="component" value="Unassembled WGS sequence"/>
</dbReference>
<organism evidence="1 2">
    <name type="scientific">Cedecea neteri</name>
    <dbReference type="NCBI Taxonomy" id="158822"/>
    <lineage>
        <taxon>Bacteria</taxon>
        <taxon>Pseudomonadati</taxon>
        <taxon>Pseudomonadota</taxon>
        <taxon>Gammaproteobacteria</taxon>
        <taxon>Enterobacterales</taxon>
        <taxon>Enterobacteriaceae</taxon>
        <taxon>Cedecea</taxon>
    </lineage>
</organism>
<evidence type="ECO:0000313" key="1">
    <source>
        <dbReference type="EMBL" id="SQC93357.1"/>
    </source>
</evidence>
<dbReference type="AlphaFoldDB" id="A0A2X3J3C2"/>
<sequence length="87" mass="9743">MQKKWSDVDEYLVHSLIPSDTVFQQILDNNHAAGLPAHDVAPNQGKFLQLLVEITGARKNPRDWYAGGVQLRLDGASPTRRRQASYA</sequence>
<evidence type="ECO:0000313" key="2">
    <source>
        <dbReference type="Proteomes" id="UP000251197"/>
    </source>
</evidence>
<protein>
    <submittedName>
        <fullName evidence="1">Uncharacterized protein</fullName>
    </submittedName>
</protein>
<dbReference type="Gene3D" id="3.40.50.150">
    <property type="entry name" value="Vaccinia Virus protein VP39"/>
    <property type="match status" value="1"/>
</dbReference>
<reference evidence="1 2" key="1">
    <citation type="submission" date="2018-06" db="EMBL/GenBank/DDBJ databases">
        <authorList>
            <consortium name="Pathogen Informatics"/>
            <person name="Doyle S."/>
        </authorList>
    </citation>
    <scope>NUCLEOTIDE SEQUENCE [LARGE SCALE GENOMIC DNA]</scope>
    <source>
        <strain evidence="1 2">NCTC12120</strain>
    </source>
</reference>
<proteinExistence type="predicted"/>
<name>A0A2X3J3C2_9ENTR</name>
<dbReference type="EMBL" id="UAVU01000010">
    <property type="protein sequence ID" value="SQC93357.1"/>
    <property type="molecule type" value="Genomic_DNA"/>
</dbReference>
<accession>A0A2X3J3C2</accession>
<gene>
    <name evidence="1" type="ORF">NCTC12120_06471</name>
</gene>
<dbReference type="InterPro" id="IPR029063">
    <property type="entry name" value="SAM-dependent_MTases_sf"/>
</dbReference>